<feature type="region of interest" description="Disordered" evidence="1">
    <location>
        <begin position="118"/>
        <end position="177"/>
    </location>
</feature>
<feature type="region of interest" description="Disordered" evidence="1">
    <location>
        <begin position="199"/>
        <end position="242"/>
    </location>
</feature>
<organism evidence="3 4">
    <name type="scientific">Paracoccidioides lutzii (strain ATCC MYA-826 / Pb01)</name>
    <name type="common">Paracoccidioides brasiliensis</name>
    <dbReference type="NCBI Taxonomy" id="502779"/>
    <lineage>
        <taxon>Eukaryota</taxon>
        <taxon>Fungi</taxon>
        <taxon>Dikarya</taxon>
        <taxon>Ascomycota</taxon>
        <taxon>Pezizomycotina</taxon>
        <taxon>Eurotiomycetes</taxon>
        <taxon>Eurotiomycetidae</taxon>
        <taxon>Onygenales</taxon>
        <taxon>Ajellomycetaceae</taxon>
        <taxon>Paracoccidioides</taxon>
    </lineage>
</organism>
<feature type="compositionally biased region" description="Polar residues" evidence="1">
    <location>
        <begin position="199"/>
        <end position="208"/>
    </location>
</feature>
<accession>C1H4X3</accession>
<evidence type="ECO:0008006" key="5">
    <source>
        <dbReference type="Google" id="ProtNLM"/>
    </source>
</evidence>
<evidence type="ECO:0000313" key="4">
    <source>
        <dbReference type="Proteomes" id="UP000002059"/>
    </source>
</evidence>
<name>C1H4X3_PARBA</name>
<feature type="signal peptide" evidence="2">
    <location>
        <begin position="1"/>
        <end position="18"/>
    </location>
</feature>
<dbReference type="eggNOG" id="ENOG502RVDR">
    <property type="taxonomic scope" value="Eukaryota"/>
</dbReference>
<feature type="compositionally biased region" description="Polar residues" evidence="1">
    <location>
        <begin position="215"/>
        <end position="242"/>
    </location>
</feature>
<feature type="compositionally biased region" description="Low complexity" evidence="1">
    <location>
        <begin position="118"/>
        <end position="132"/>
    </location>
</feature>
<sequence length="242" mass="25111">MKLSVTLLAAALAEIVFALPGGFLTTPYPTSSSSVAPQTTVSVGLTPPALTYSLHVTNVSAITVIYTTTDTVTTTSFVPRSSPVVLDGVSTYYSTWLTMSIGETTTYYIVSSTLMPSSTTPTLPASDPPSTSGDPQGPPAPTVTVTHSMTVTESSHACGATSSEDSVQSQTSPTSDCENCQTIIYTEIETSAKTIVVPMTTSKSSTSRRYLPSGHSVSSMHPDSTGDPTSTEHPVSTQPPAS</sequence>
<evidence type="ECO:0000313" key="3">
    <source>
        <dbReference type="EMBL" id="EEH34767.1"/>
    </source>
</evidence>
<keyword evidence="4" id="KW-1185">Reference proteome</keyword>
<reference evidence="3 4" key="1">
    <citation type="journal article" date="2011" name="PLoS Genet.">
        <title>Comparative genomic analysis of human fungal pathogens causing paracoccidioidomycosis.</title>
        <authorList>
            <person name="Desjardins C.A."/>
            <person name="Champion M.D."/>
            <person name="Holder J.W."/>
            <person name="Muszewska A."/>
            <person name="Goldberg J."/>
            <person name="Bailao A.M."/>
            <person name="Brigido M.M."/>
            <person name="Ferreira M.E."/>
            <person name="Garcia A.M."/>
            <person name="Grynberg M."/>
            <person name="Gujja S."/>
            <person name="Heiman D.I."/>
            <person name="Henn M.R."/>
            <person name="Kodira C.D."/>
            <person name="Leon-Narvaez H."/>
            <person name="Longo L.V."/>
            <person name="Ma L.J."/>
            <person name="Malavazi I."/>
            <person name="Matsuo A.L."/>
            <person name="Morais F.V."/>
            <person name="Pereira M."/>
            <person name="Rodriguez-Brito S."/>
            <person name="Sakthikumar S."/>
            <person name="Salem-Izacc S.M."/>
            <person name="Sykes S.M."/>
            <person name="Teixeira M.M."/>
            <person name="Vallejo M.C."/>
            <person name="Walter M.E."/>
            <person name="Yandava C."/>
            <person name="Young S."/>
            <person name="Zeng Q."/>
            <person name="Zucker J."/>
            <person name="Felipe M.S."/>
            <person name="Goldman G.H."/>
            <person name="Haas B.J."/>
            <person name="McEwen J.G."/>
            <person name="Nino-Vega G."/>
            <person name="Puccia R."/>
            <person name="San-Blas G."/>
            <person name="Soares C.M."/>
            <person name="Birren B.W."/>
            <person name="Cuomo C.A."/>
        </authorList>
    </citation>
    <scope>NUCLEOTIDE SEQUENCE [LARGE SCALE GENOMIC DNA]</scope>
    <source>
        <strain evidence="4">ATCC MYA-826 / Pb01</strain>
    </source>
</reference>
<gene>
    <name evidence="3" type="ORF">PAAG_05814</name>
</gene>
<protein>
    <recommendedName>
        <fullName evidence="5">Extracellular proline-serine rich protein</fullName>
    </recommendedName>
</protein>
<keyword evidence="2" id="KW-0732">Signal</keyword>
<dbReference type="OrthoDB" id="10401727at2759"/>
<feature type="compositionally biased region" description="Polar residues" evidence="1">
    <location>
        <begin position="143"/>
        <end position="177"/>
    </location>
</feature>
<dbReference type="KEGG" id="pbl:PAAG_05814"/>
<dbReference type="HOGENOM" id="CLU_1133894_0_0_1"/>
<dbReference type="EMBL" id="KN294006">
    <property type="protein sequence ID" value="EEH34767.1"/>
    <property type="molecule type" value="Genomic_DNA"/>
</dbReference>
<feature type="chain" id="PRO_5002910518" description="Extracellular proline-serine rich protein" evidence="2">
    <location>
        <begin position="19"/>
        <end position="242"/>
    </location>
</feature>
<dbReference type="OMA" id="SETTTHY"/>
<evidence type="ECO:0000256" key="1">
    <source>
        <dbReference type="SAM" id="MobiDB-lite"/>
    </source>
</evidence>
<dbReference type="VEuPathDB" id="FungiDB:PAAG_05814"/>
<dbReference type="GeneID" id="9095737"/>
<evidence type="ECO:0000256" key="2">
    <source>
        <dbReference type="SAM" id="SignalP"/>
    </source>
</evidence>
<proteinExistence type="predicted"/>
<dbReference type="AlphaFoldDB" id="C1H4X3"/>
<dbReference type="Proteomes" id="UP000002059">
    <property type="component" value="Partially assembled WGS sequence"/>
</dbReference>
<dbReference type="RefSeq" id="XP_002792531.1">
    <property type="nucleotide sequence ID" value="XM_002792485.1"/>
</dbReference>